<feature type="signal peptide" evidence="1">
    <location>
        <begin position="1"/>
        <end position="25"/>
    </location>
</feature>
<dbReference type="RefSeq" id="WP_245124999.1">
    <property type="nucleotide sequence ID" value="NZ_CP095061.1"/>
</dbReference>
<sequence length="240" mass="27047">MSLDKKLTAAYVLMLALLAGVPAHAQRVLLHAEVANDTVYTSFGPNRAFFNHLYVGYLPVVGRSRAGAKLNHSNSAELMLGVRNKFRLSEPLSVGVDLRFVRQVYGLDQSSQKRLPTPDLHYRESLVASQWQLEGFMRLNVGQRGNVIGRYLDLTGWGGWVMSTTHRYEDRPGTSAKRVKVVEHGLPYMKRWPYGVGARLGSGRFAAVGRYRLSDTFTSAYRTSYPELPRWTVGVELDWL</sequence>
<evidence type="ECO:0008006" key="4">
    <source>
        <dbReference type="Google" id="ProtNLM"/>
    </source>
</evidence>
<gene>
    <name evidence="2" type="ORF">MUN86_10360</name>
</gene>
<dbReference type="Proteomes" id="UP000830401">
    <property type="component" value="Chromosome"/>
</dbReference>
<feature type="chain" id="PRO_5046957941" description="Outer membrane protein beta-barrel domain-containing protein" evidence="1">
    <location>
        <begin position="26"/>
        <end position="240"/>
    </location>
</feature>
<keyword evidence="3" id="KW-1185">Reference proteome</keyword>
<protein>
    <recommendedName>
        <fullName evidence="4">Outer membrane protein beta-barrel domain-containing protein</fullName>
    </recommendedName>
</protein>
<reference evidence="2" key="1">
    <citation type="submission" date="2022-04" db="EMBL/GenBank/DDBJ databases">
        <title>Hymenobacter sp. isolated from the air.</title>
        <authorList>
            <person name="Won M."/>
            <person name="Lee C.-M."/>
            <person name="Woen H.-Y."/>
            <person name="Kwon S.-W."/>
        </authorList>
    </citation>
    <scope>NUCLEOTIDE SEQUENCE</scope>
    <source>
        <strain evidence="2">5420S-77</strain>
    </source>
</reference>
<evidence type="ECO:0000313" key="2">
    <source>
        <dbReference type="EMBL" id="UOQ68209.1"/>
    </source>
</evidence>
<evidence type="ECO:0000256" key="1">
    <source>
        <dbReference type="SAM" id="SignalP"/>
    </source>
</evidence>
<keyword evidence="1" id="KW-0732">Signal</keyword>
<name>A0ABY4GCD3_9BACT</name>
<evidence type="ECO:0000313" key="3">
    <source>
        <dbReference type="Proteomes" id="UP000830401"/>
    </source>
</evidence>
<accession>A0ABY4GCD3</accession>
<dbReference type="EMBL" id="CP095061">
    <property type="protein sequence ID" value="UOQ68209.1"/>
    <property type="molecule type" value="Genomic_DNA"/>
</dbReference>
<proteinExistence type="predicted"/>
<organism evidence="2 3">
    <name type="scientific">Hymenobacter volaticus</name>
    <dbReference type="NCBI Taxonomy" id="2932254"/>
    <lineage>
        <taxon>Bacteria</taxon>
        <taxon>Pseudomonadati</taxon>
        <taxon>Bacteroidota</taxon>
        <taxon>Cytophagia</taxon>
        <taxon>Cytophagales</taxon>
        <taxon>Hymenobacteraceae</taxon>
        <taxon>Hymenobacter</taxon>
    </lineage>
</organism>